<keyword evidence="2" id="KW-0813">Transport</keyword>
<protein>
    <submittedName>
        <fullName evidence="4">Zinc ABC transporter substrate-binding protein</fullName>
    </submittedName>
</protein>
<dbReference type="Proteomes" id="UP000680656">
    <property type="component" value="Chromosome"/>
</dbReference>
<dbReference type="InterPro" id="IPR006128">
    <property type="entry name" value="Lipoprotein_PsaA-like"/>
</dbReference>
<dbReference type="Pfam" id="PF01297">
    <property type="entry name" value="ZnuA"/>
    <property type="match status" value="1"/>
</dbReference>
<evidence type="ECO:0000256" key="3">
    <source>
        <dbReference type="ARBA" id="ARBA00022729"/>
    </source>
</evidence>
<proteinExistence type="inferred from homology"/>
<keyword evidence="3" id="KW-0732">Signal</keyword>
<dbReference type="InterPro" id="IPR006127">
    <property type="entry name" value="ZnuA-like"/>
</dbReference>
<sequence length="330" mass="36691">MKKVSLKLKSSLSPVSTMVRDPNNSLKIFISLLIVTIFIILSGGCLGTDLQNGPQSDFIIACTIPPQEEFIRAITGNEEVSVLVMVPQGASPHTFEPTPSQIAALEKADLYLSLGSGIEFENRWLSRIQNQYPKLPIVNTSKNVHFLPASHDSHDAQDMTDLIHENGNTERNDPHVWVSLRNAALIINESCGAISGIRPEMKNSFEINRDVYLRKLSDLDNTILQSLKDRSSQTILVYHPAFGYLCRDYNLTQLAVEENGQEPSAQKLAEIVTRAKEEGIEYVFTEPESSTREAETLAREINGTIILISPLASDYLENMHRVAQKISGTL</sequence>
<comment type="similarity">
    <text evidence="1">Belongs to the bacterial solute-binding protein 9 family.</text>
</comment>
<dbReference type="KEGG" id="mrtj:KHC33_14920"/>
<evidence type="ECO:0000256" key="2">
    <source>
        <dbReference type="ARBA" id="ARBA00022448"/>
    </source>
</evidence>
<evidence type="ECO:0000256" key="1">
    <source>
        <dbReference type="ARBA" id="ARBA00011028"/>
    </source>
</evidence>
<evidence type="ECO:0000313" key="5">
    <source>
        <dbReference type="Proteomes" id="UP000680656"/>
    </source>
</evidence>
<dbReference type="GO" id="GO:0046872">
    <property type="term" value="F:metal ion binding"/>
    <property type="evidence" value="ECO:0007669"/>
    <property type="project" value="InterPro"/>
</dbReference>
<dbReference type="InterPro" id="IPR050492">
    <property type="entry name" value="Bact_metal-bind_prot9"/>
</dbReference>
<gene>
    <name evidence="4" type="ORF">KHC33_14920</name>
</gene>
<dbReference type="RefSeq" id="WP_214419404.1">
    <property type="nucleotide sequence ID" value="NZ_CP075546.1"/>
</dbReference>
<dbReference type="Gene3D" id="3.40.50.1980">
    <property type="entry name" value="Nitrogenase molybdenum iron protein domain"/>
    <property type="match status" value="2"/>
</dbReference>
<dbReference type="GO" id="GO:0030001">
    <property type="term" value="P:metal ion transport"/>
    <property type="evidence" value="ECO:0007669"/>
    <property type="project" value="InterPro"/>
</dbReference>
<dbReference type="AlphaFoldDB" id="A0A8E7AWD3"/>
<evidence type="ECO:0000313" key="4">
    <source>
        <dbReference type="EMBL" id="QVV88595.1"/>
    </source>
</evidence>
<keyword evidence="5" id="KW-1185">Reference proteome</keyword>
<dbReference type="PANTHER" id="PTHR42953:SF3">
    <property type="entry name" value="HIGH-AFFINITY ZINC UPTAKE SYSTEM PROTEIN ZNUA"/>
    <property type="match status" value="1"/>
</dbReference>
<name>A0A8E7AWD3_9EURY</name>
<organism evidence="4 5">
    <name type="scientific">Methanospirillum purgamenti</name>
    <dbReference type="NCBI Taxonomy" id="2834276"/>
    <lineage>
        <taxon>Archaea</taxon>
        <taxon>Methanobacteriati</taxon>
        <taxon>Methanobacteriota</taxon>
        <taxon>Stenosarchaea group</taxon>
        <taxon>Methanomicrobia</taxon>
        <taxon>Methanomicrobiales</taxon>
        <taxon>Methanospirillaceae</taxon>
        <taxon>Methanospirillum</taxon>
    </lineage>
</organism>
<reference evidence="4 5" key="1">
    <citation type="submission" date="2021-05" db="EMBL/GenBank/DDBJ databases">
        <title>A novel Methanospirillum isolate from a pyrite-forming mixed culture.</title>
        <authorList>
            <person name="Bunk B."/>
            <person name="Sproer C."/>
            <person name="Spring S."/>
            <person name="Pester M."/>
        </authorList>
    </citation>
    <scope>NUCLEOTIDE SEQUENCE [LARGE SCALE GENOMIC DNA]</scope>
    <source>
        <strain evidence="4 5">J.3.6.1-F.2.7.3</strain>
    </source>
</reference>
<dbReference type="SUPFAM" id="SSF53807">
    <property type="entry name" value="Helical backbone' metal receptor"/>
    <property type="match status" value="1"/>
</dbReference>
<dbReference type="EMBL" id="CP075546">
    <property type="protein sequence ID" value="QVV88595.1"/>
    <property type="molecule type" value="Genomic_DNA"/>
</dbReference>
<dbReference type="PANTHER" id="PTHR42953">
    <property type="entry name" value="HIGH-AFFINITY ZINC UPTAKE SYSTEM PROTEIN ZNUA-RELATED"/>
    <property type="match status" value="1"/>
</dbReference>
<dbReference type="PRINTS" id="PR00690">
    <property type="entry name" value="ADHESNFAMILY"/>
</dbReference>
<accession>A0A8E7AWD3</accession>
<dbReference type="GO" id="GO:0007155">
    <property type="term" value="P:cell adhesion"/>
    <property type="evidence" value="ECO:0007669"/>
    <property type="project" value="InterPro"/>
</dbReference>
<dbReference type="GeneID" id="65098502"/>